<name>A0A7G8BE27_9BACT</name>
<feature type="chain" id="PRO_5028955226" evidence="1">
    <location>
        <begin position="22"/>
        <end position="332"/>
    </location>
</feature>
<reference evidence="2 3" key="1">
    <citation type="submission" date="2020-08" db="EMBL/GenBank/DDBJ databases">
        <title>Edaphobacter telluris sp. nov. and Acidobacterium dinghuensis sp. nov., two acidobacteria isolated from forest soil.</title>
        <authorList>
            <person name="Fu J."/>
            <person name="Qiu L."/>
        </authorList>
    </citation>
    <scope>NUCLEOTIDE SEQUENCE [LARGE SCALE GENOMIC DNA]</scope>
    <source>
        <strain evidence="2">4Y35</strain>
    </source>
</reference>
<gene>
    <name evidence="2" type="ORF">H7849_16950</name>
</gene>
<keyword evidence="3" id="KW-1185">Reference proteome</keyword>
<dbReference type="AlphaFoldDB" id="A0A7G8BE27"/>
<dbReference type="Proteomes" id="UP000515312">
    <property type="component" value="Chromosome"/>
</dbReference>
<dbReference type="KEGG" id="adin:H7849_16950"/>
<evidence type="ECO:0000313" key="3">
    <source>
        <dbReference type="Proteomes" id="UP000515312"/>
    </source>
</evidence>
<proteinExistence type="predicted"/>
<organism evidence="2 3">
    <name type="scientific">Alloacidobacterium dinghuense</name>
    <dbReference type="NCBI Taxonomy" id="2763107"/>
    <lineage>
        <taxon>Bacteria</taxon>
        <taxon>Pseudomonadati</taxon>
        <taxon>Acidobacteriota</taxon>
        <taxon>Terriglobia</taxon>
        <taxon>Terriglobales</taxon>
        <taxon>Acidobacteriaceae</taxon>
        <taxon>Alloacidobacterium</taxon>
    </lineage>
</organism>
<dbReference type="RefSeq" id="WP_186740915.1">
    <property type="nucleotide sequence ID" value="NZ_CP060394.1"/>
</dbReference>
<feature type="signal peptide" evidence="1">
    <location>
        <begin position="1"/>
        <end position="21"/>
    </location>
</feature>
<sequence length="332" mass="36674">MKGLASILLAFLVLCALPALSQNANKRLILKDGSYQVVSQYQIVGDRVRYKSAERGGEWEEIPKDLIDWPATDKWNKEHEPGALAAAEAAREKAEQGDAAEIDKEERAERAAELARMPFVSKGLRLPDESGVWVLDTFQGTPELVKLQQSNGDLNKALGHNVLKAAVNPMGGSKQLIQIDGARSKFQLHVNQPEIYVSLDVNDGNEAPEEALKVDTHGASSKEKDKNNYSSPTSHYVIVRVQGRRNLRVVAAMNISMLGKISHSENIVETTTQILPGSRWMKVVPKEPLSFGEYALMEVLSQQEVNLDVWDFGVDPTSPENKNSLTPIQPAR</sequence>
<keyword evidence="1" id="KW-0732">Signal</keyword>
<protein>
    <submittedName>
        <fullName evidence="2">Uncharacterized protein</fullName>
    </submittedName>
</protein>
<accession>A0A7G8BE27</accession>
<dbReference type="EMBL" id="CP060394">
    <property type="protein sequence ID" value="QNI30797.1"/>
    <property type="molecule type" value="Genomic_DNA"/>
</dbReference>
<evidence type="ECO:0000313" key="2">
    <source>
        <dbReference type="EMBL" id="QNI30797.1"/>
    </source>
</evidence>
<evidence type="ECO:0000256" key="1">
    <source>
        <dbReference type="SAM" id="SignalP"/>
    </source>
</evidence>